<dbReference type="PANTHER" id="PTHR31013:SF12">
    <property type="entry name" value="PATHOGENESIS-RELATED PROTEIN 5-LIKE"/>
    <property type="match status" value="1"/>
</dbReference>
<sequence length="130" mass="13727">LLAIAALANADCGGAGNTCIEVYNRCPFPVWPGITGSTLIEGGGFYLAAGGFKNLVVPMGWTNGRIWARRDCDGNFNCESGSCGNKLQCEGRSGQSPFSVAKFSLSSANFSQDVYDVSMVDGYNLPILID</sequence>
<dbReference type="SUPFAM" id="SSF49870">
    <property type="entry name" value="Osmotin, thaumatin-like protein"/>
    <property type="match status" value="1"/>
</dbReference>
<evidence type="ECO:0000313" key="2">
    <source>
        <dbReference type="EMBL" id="GMT35178.1"/>
    </source>
</evidence>
<dbReference type="SMART" id="SM00205">
    <property type="entry name" value="THN"/>
    <property type="match status" value="1"/>
</dbReference>
<dbReference type="PANTHER" id="PTHR31013">
    <property type="entry name" value="THAUMATIN FAMILY PROTEIN-RELATED"/>
    <property type="match status" value="1"/>
</dbReference>
<reference evidence="2" key="1">
    <citation type="submission" date="2023-10" db="EMBL/GenBank/DDBJ databases">
        <title>Genome assembly of Pristionchus species.</title>
        <authorList>
            <person name="Yoshida K."/>
            <person name="Sommer R.J."/>
        </authorList>
    </citation>
    <scope>NUCLEOTIDE SEQUENCE</scope>
    <source>
        <strain evidence="2">RS5133</strain>
    </source>
</reference>
<feature type="non-terminal residue" evidence="2">
    <location>
        <position position="130"/>
    </location>
</feature>
<protein>
    <recommendedName>
        <fullName evidence="4">Thaumatin-like protein</fullName>
    </recommendedName>
</protein>
<feature type="disulfide bond" evidence="1">
    <location>
        <begin position="83"/>
        <end position="89"/>
    </location>
</feature>
<organism evidence="2 3">
    <name type="scientific">Pristionchus fissidentatus</name>
    <dbReference type="NCBI Taxonomy" id="1538716"/>
    <lineage>
        <taxon>Eukaryota</taxon>
        <taxon>Metazoa</taxon>
        <taxon>Ecdysozoa</taxon>
        <taxon>Nematoda</taxon>
        <taxon>Chromadorea</taxon>
        <taxon>Rhabditida</taxon>
        <taxon>Rhabditina</taxon>
        <taxon>Diplogasteromorpha</taxon>
        <taxon>Diplogasteroidea</taxon>
        <taxon>Neodiplogasteridae</taxon>
        <taxon>Pristionchus</taxon>
    </lineage>
</organism>
<accession>A0AAV5WV41</accession>
<keyword evidence="1" id="KW-1015">Disulfide bond</keyword>
<dbReference type="EMBL" id="BTSY01000007">
    <property type="protein sequence ID" value="GMT35178.1"/>
    <property type="molecule type" value="Genomic_DNA"/>
</dbReference>
<dbReference type="PIRSF" id="PIRSF002703">
    <property type="entry name" value="Thaumatin"/>
    <property type="match status" value="1"/>
</dbReference>
<keyword evidence="3" id="KW-1185">Reference proteome</keyword>
<dbReference type="PROSITE" id="PS51367">
    <property type="entry name" value="THAUMATIN_2"/>
    <property type="match status" value="1"/>
</dbReference>
<dbReference type="InterPro" id="IPR037176">
    <property type="entry name" value="Osmotin/thaumatin-like_sf"/>
</dbReference>
<dbReference type="Gene3D" id="2.60.110.10">
    <property type="entry name" value="Thaumatin"/>
    <property type="match status" value="1"/>
</dbReference>
<evidence type="ECO:0000256" key="1">
    <source>
        <dbReference type="PIRSR" id="PIRSR002703-1"/>
    </source>
</evidence>
<name>A0AAV5WV41_9BILA</name>
<gene>
    <name evidence="2" type="ORF">PFISCL1PPCAC_26475</name>
</gene>
<evidence type="ECO:0000313" key="3">
    <source>
        <dbReference type="Proteomes" id="UP001432322"/>
    </source>
</evidence>
<feature type="disulfide bond" evidence="1">
    <location>
        <begin position="72"/>
        <end position="78"/>
    </location>
</feature>
<dbReference type="InterPro" id="IPR001938">
    <property type="entry name" value="Thaumatin"/>
</dbReference>
<dbReference type="Pfam" id="PF00314">
    <property type="entry name" value="Thaumatin"/>
    <property type="match status" value="1"/>
</dbReference>
<evidence type="ECO:0008006" key="4">
    <source>
        <dbReference type="Google" id="ProtNLM"/>
    </source>
</evidence>
<proteinExistence type="predicted"/>
<comment type="caution">
    <text evidence="2">The sequence shown here is derived from an EMBL/GenBank/DDBJ whole genome shotgun (WGS) entry which is preliminary data.</text>
</comment>
<dbReference type="PRINTS" id="PR00347">
    <property type="entry name" value="THAUMATIN"/>
</dbReference>
<feature type="non-terminal residue" evidence="2">
    <location>
        <position position="1"/>
    </location>
</feature>
<dbReference type="Proteomes" id="UP001432322">
    <property type="component" value="Unassembled WGS sequence"/>
</dbReference>
<dbReference type="AlphaFoldDB" id="A0AAV5WV41"/>